<feature type="compositionally biased region" description="Low complexity" evidence="2">
    <location>
        <begin position="59"/>
        <end position="73"/>
    </location>
</feature>
<dbReference type="PROSITE" id="PS51257">
    <property type="entry name" value="PROKAR_LIPOPROTEIN"/>
    <property type="match status" value="1"/>
</dbReference>
<evidence type="ECO:0000313" key="4">
    <source>
        <dbReference type="EMBL" id="WFQ92713.1"/>
    </source>
</evidence>
<dbReference type="EMBL" id="CP104008">
    <property type="protein sequence ID" value="WFQ92713.1"/>
    <property type="molecule type" value="Genomic_DNA"/>
</dbReference>
<feature type="coiled-coil region" evidence="1">
    <location>
        <begin position="218"/>
        <end position="254"/>
    </location>
</feature>
<gene>
    <name evidence="4" type="ORF">MFERI14822_00502</name>
</gene>
<reference evidence="4" key="1">
    <citation type="submission" date="2022-06" db="EMBL/GenBank/DDBJ databases">
        <title>Comparative genomic analysis of Mycoplasma feriruminatoris and the Mycoplasma mycoides cluster.</title>
        <authorList>
            <person name="Baby V."/>
            <person name="Ambroset C."/>
            <person name="Gaurivaud P."/>
            <person name="Boury C."/>
            <person name="Guichoux E."/>
            <person name="Lartigue C."/>
            <person name="Tardy F."/>
            <person name="Sirand-Pugnet P."/>
        </authorList>
    </citation>
    <scope>NUCLEOTIDE SEQUENCE</scope>
    <source>
        <strain evidence="4">L14822</strain>
    </source>
</reference>
<protein>
    <recommendedName>
        <fullName evidence="6">Lipoprotein</fullName>
    </recommendedName>
</protein>
<evidence type="ECO:0000313" key="5">
    <source>
        <dbReference type="Proteomes" id="UP001178743"/>
    </source>
</evidence>
<evidence type="ECO:0000256" key="3">
    <source>
        <dbReference type="SAM" id="SignalP"/>
    </source>
</evidence>
<name>A0AAX3TFG5_9MOLU</name>
<dbReference type="AlphaFoldDB" id="A0AAX3TFG5"/>
<evidence type="ECO:0000256" key="1">
    <source>
        <dbReference type="SAM" id="Coils"/>
    </source>
</evidence>
<keyword evidence="3" id="KW-0732">Signal</keyword>
<feature type="region of interest" description="Disordered" evidence="2">
    <location>
        <begin position="53"/>
        <end position="80"/>
    </location>
</feature>
<evidence type="ECO:0008006" key="6">
    <source>
        <dbReference type="Google" id="ProtNLM"/>
    </source>
</evidence>
<dbReference type="RefSeq" id="WP_278307354.1">
    <property type="nucleotide sequence ID" value="NZ_CP104008.1"/>
</dbReference>
<accession>A0AAX3TFG5</accession>
<proteinExistence type="predicted"/>
<keyword evidence="1" id="KW-0175">Coiled coil</keyword>
<feature type="signal peptide" evidence="3">
    <location>
        <begin position="1"/>
        <end position="23"/>
    </location>
</feature>
<feature type="chain" id="PRO_5043679683" description="Lipoprotein" evidence="3">
    <location>
        <begin position="24"/>
        <end position="256"/>
    </location>
</feature>
<evidence type="ECO:0000256" key="2">
    <source>
        <dbReference type="SAM" id="MobiDB-lite"/>
    </source>
</evidence>
<dbReference type="Proteomes" id="UP001178743">
    <property type="component" value="Chromosome"/>
</dbReference>
<organism evidence="4 5">
    <name type="scientific">Mycoplasma feriruminatoris</name>
    <dbReference type="NCBI Taxonomy" id="1179777"/>
    <lineage>
        <taxon>Bacteria</taxon>
        <taxon>Bacillati</taxon>
        <taxon>Mycoplasmatota</taxon>
        <taxon>Mollicutes</taxon>
        <taxon>Mycoplasmataceae</taxon>
        <taxon>Mycoplasma</taxon>
    </lineage>
</organism>
<sequence length="256" mass="29871">MKKILSFLTITISLALSPSLVISCIKNNKKSATNSNNTVIKKNSDISKKFKNEAKQDSNYSKKNNNNLNGFRNEQNDETLKNNNEQGILSGEKEHIKVLLSDLSKYDEIKSYVEELIVKKQDLYNDQIKEKKWNDYKDKILNLFGQKQFQQIKEELLKLLEKTIEVVLNNKKPFEEKLKTYKDITVTEHLKDGLLVEFEFVFNTKLSTILQTESNSIIENFLEEINKLISQKNTEELKNKLFKLVDEISQLEKTQK</sequence>